<organism evidence="1 2">
    <name type="scientific">Tumebacillus lipolyticus</name>
    <dbReference type="NCBI Taxonomy" id="1280370"/>
    <lineage>
        <taxon>Bacteria</taxon>
        <taxon>Bacillati</taxon>
        <taxon>Bacillota</taxon>
        <taxon>Bacilli</taxon>
        <taxon>Bacillales</taxon>
        <taxon>Alicyclobacillaceae</taxon>
        <taxon>Tumebacillus</taxon>
    </lineage>
</organism>
<dbReference type="RefSeq" id="WP_386044378.1">
    <property type="nucleotide sequence ID" value="NZ_JBHUIO010000002.1"/>
</dbReference>
<evidence type="ECO:0000313" key="2">
    <source>
        <dbReference type="Proteomes" id="UP001597343"/>
    </source>
</evidence>
<proteinExistence type="predicted"/>
<comment type="caution">
    <text evidence="1">The sequence shown here is derived from an EMBL/GenBank/DDBJ whole genome shotgun (WGS) entry which is preliminary data.</text>
</comment>
<sequence>MRATALLRKMILLQMLEEQVENEKVKLLNELREHNLLIEAKEVKGSGVVVVFRENGQQRRVTIMYPKLSPSAQELFSSSLSQERTDR</sequence>
<dbReference type="Proteomes" id="UP001597343">
    <property type="component" value="Unassembled WGS sequence"/>
</dbReference>
<accession>A0ABW4ZUQ0</accession>
<evidence type="ECO:0000313" key="1">
    <source>
        <dbReference type="EMBL" id="MFD2169335.1"/>
    </source>
</evidence>
<dbReference type="EMBL" id="JBHUIO010000002">
    <property type="protein sequence ID" value="MFD2169335.1"/>
    <property type="molecule type" value="Genomic_DNA"/>
</dbReference>
<name>A0ABW4ZUQ0_9BACL</name>
<gene>
    <name evidence="1" type="ORF">ACFSOY_04775</name>
</gene>
<reference evidence="2" key="1">
    <citation type="journal article" date="2019" name="Int. J. Syst. Evol. Microbiol.">
        <title>The Global Catalogue of Microorganisms (GCM) 10K type strain sequencing project: providing services to taxonomists for standard genome sequencing and annotation.</title>
        <authorList>
            <consortium name="The Broad Institute Genomics Platform"/>
            <consortium name="The Broad Institute Genome Sequencing Center for Infectious Disease"/>
            <person name="Wu L."/>
            <person name="Ma J."/>
        </authorList>
    </citation>
    <scope>NUCLEOTIDE SEQUENCE [LARGE SCALE GENOMIC DNA]</scope>
    <source>
        <strain evidence="2">CGMCC 1.13574</strain>
    </source>
</reference>
<protein>
    <submittedName>
        <fullName evidence="1">Uncharacterized protein</fullName>
    </submittedName>
</protein>
<keyword evidence="2" id="KW-1185">Reference proteome</keyword>